<dbReference type="InterPro" id="IPR042420">
    <property type="entry name" value="RAI14/UACA"/>
</dbReference>
<dbReference type="GO" id="GO:0003779">
    <property type="term" value="F:actin binding"/>
    <property type="evidence" value="ECO:0007669"/>
    <property type="project" value="InterPro"/>
</dbReference>
<dbReference type="Pfam" id="PF13637">
    <property type="entry name" value="Ank_4"/>
    <property type="match status" value="1"/>
</dbReference>
<dbReference type="InterPro" id="IPR002110">
    <property type="entry name" value="Ankyrin_rpt"/>
</dbReference>
<evidence type="ECO:0000256" key="3">
    <source>
        <dbReference type="PROSITE-ProRule" id="PRU00023"/>
    </source>
</evidence>
<name>A0A8B9HA04_ASTMX</name>
<keyword evidence="2" id="KW-0175">Coiled coil</keyword>
<dbReference type="PROSITE" id="PS50088">
    <property type="entry name" value="ANK_REPEAT"/>
    <property type="match status" value="2"/>
</dbReference>
<evidence type="ECO:0008006" key="6">
    <source>
        <dbReference type="Google" id="ProtNLM"/>
    </source>
</evidence>
<dbReference type="InterPro" id="IPR036770">
    <property type="entry name" value="Ankyrin_rpt-contain_sf"/>
</dbReference>
<dbReference type="Gene3D" id="1.25.40.20">
    <property type="entry name" value="Ankyrin repeat-containing domain"/>
    <property type="match status" value="1"/>
</dbReference>
<evidence type="ECO:0000256" key="2">
    <source>
        <dbReference type="ARBA" id="ARBA00023054"/>
    </source>
</evidence>
<evidence type="ECO:0000313" key="5">
    <source>
        <dbReference type="Proteomes" id="UP000694621"/>
    </source>
</evidence>
<dbReference type="PANTHER" id="PTHR24129:SF0">
    <property type="entry name" value="ANKYCORBIN"/>
    <property type="match status" value="1"/>
</dbReference>
<keyword evidence="3" id="KW-0040">ANK repeat</keyword>
<organism evidence="4 5">
    <name type="scientific">Astyanax mexicanus</name>
    <name type="common">Blind cave fish</name>
    <name type="synonym">Astyanax fasciatus mexicanus</name>
    <dbReference type="NCBI Taxonomy" id="7994"/>
    <lineage>
        <taxon>Eukaryota</taxon>
        <taxon>Metazoa</taxon>
        <taxon>Chordata</taxon>
        <taxon>Craniata</taxon>
        <taxon>Vertebrata</taxon>
        <taxon>Euteleostomi</taxon>
        <taxon>Actinopterygii</taxon>
        <taxon>Neopterygii</taxon>
        <taxon>Teleostei</taxon>
        <taxon>Ostariophysi</taxon>
        <taxon>Characiformes</taxon>
        <taxon>Characoidei</taxon>
        <taxon>Acestrorhamphidae</taxon>
        <taxon>Acestrorhamphinae</taxon>
        <taxon>Astyanax</taxon>
    </lineage>
</organism>
<sequence>IVNLWSNQDWSKGDEKLLQAVEQDEPEKVAALILKKGLCPSKLDTEGKSAFHLCASRGRMDCLEVILAHGVDINLMDGMGFNALHLAAKNGQPECLKRLLQERIPVDSTDSFGRTSLHHAGTVCFSFSLLLVCHYVLNNAFF</sequence>
<dbReference type="SMART" id="SM00248">
    <property type="entry name" value="ANK"/>
    <property type="match status" value="2"/>
</dbReference>
<dbReference type="AlphaFoldDB" id="A0A8B9HA04"/>
<dbReference type="PANTHER" id="PTHR24129">
    <property type="entry name" value="ANKYCORBIN"/>
    <property type="match status" value="1"/>
</dbReference>
<dbReference type="Ensembl" id="ENSAMXT00005010319.1">
    <property type="protein sequence ID" value="ENSAMXP00005009255.1"/>
    <property type="gene ID" value="ENSAMXG00005005262.1"/>
</dbReference>
<evidence type="ECO:0000313" key="4">
    <source>
        <dbReference type="Ensembl" id="ENSAMXP00005009255.1"/>
    </source>
</evidence>
<proteinExistence type="predicted"/>
<protein>
    <recommendedName>
        <fullName evidence="6">Ankyrin repeat domain 24</fullName>
    </recommendedName>
</protein>
<reference evidence="4" key="1">
    <citation type="submission" date="2025-08" db="UniProtKB">
        <authorList>
            <consortium name="Ensembl"/>
        </authorList>
    </citation>
    <scope>IDENTIFICATION</scope>
</reference>
<feature type="repeat" description="ANK" evidence="3">
    <location>
        <begin position="46"/>
        <end position="78"/>
    </location>
</feature>
<evidence type="ECO:0000256" key="1">
    <source>
        <dbReference type="ARBA" id="ARBA00022737"/>
    </source>
</evidence>
<feature type="repeat" description="ANK" evidence="3">
    <location>
        <begin position="79"/>
        <end position="111"/>
    </location>
</feature>
<accession>A0A8B9HA04</accession>
<keyword evidence="1" id="KW-0677">Repeat</keyword>
<dbReference type="SUPFAM" id="SSF48403">
    <property type="entry name" value="Ankyrin repeat"/>
    <property type="match status" value="1"/>
</dbReference>
<dbReference type="Proteomes" id="UP000694621">
    <property type="component" value="Unplaced"/>
</dbReference>
<dbReference type="PROSITE" id="PS50297">
    <property type="entry name" value="ANK_REP_REGION"/>
    <property type="match status" value="2"/>
</dbReference>